<accession>X1R8Q5</accession>
<protein>
    <submittedName>
        <fullName evidence="1">Uncharacterized protein</fullName>
    </submittedName>
</protein>
<organism evidence="1">
    <name type="scientific">marine sediment metagenome</name>
    <dbReference type="NCBI Taxonomy" id="412755"/>
    <lineage>
        <taxon>unclassified sequences</taxon>
        <taxon>metagenomes</taxon>
        <taxon>ecological metagenomes</taxon>
    </lineage>
</organism>
<evidence type="ECO:0000313" key="1">
    <source>
        <dbReference type="EMBL" id="GAI63421.1"/>
    </source>
</evidence>
<sequence length="46" mass="5363">MYSLKNEYTNEDIISEITPDTSDSFQNKTLISFDMKKVTEKTNNVE</sequence>
<name>X1R8Q5_9ZZZZ</name>
<dbReference type="EMBL" id="BARW01004468">
    <property type="protein sequence ID" value="GAI63421.1"/>
    <property type="molecule type" value="Genomic_DNA"/>
</dbReference>
<proteinExistence type="predicted"/>
<dbReference type="AlphaFoldDB" id="X1R8Q5"/>
<gene>
    <name evidence="1" type="ORF">S12H4_10446</name>
</gene>
<reference evidence="1" key="1">
    <citation type="journal article" date="2014" name="Front. Microbiol.">
        <title>High frequency of phylogenetically diverse reductive dehalogenase-homologous genes in deep subseafloor sedimentary metagenomes.</title>
        <authorList>
            <person name="Kawai M."/>
            <person name="Futagami T."/>
            <person name="Toyoda A."/>
            <person name="Takaki Y."/>
            <person name="Nishi S."/>
            <person name="Hori S."/>
            <person name="Arai W."/>
            <person name="Tsubouchi T."/>
            <person name="Morono Y."/>
            <person name="Uchiyama I."/>
            <person name="Ito T."/>
            <person name="Fujiyama A."/>
            <person name="Inagaki F."/>
            <person name="Takami H."/>
        </authorList>
    </citation>
    <scope>NUCLEOTIDE SEQUENCE</scope>
    <source>
        <strain evidence="1">Expedition CK06-06</strain>
    </source>
</reference>
<comment type="caution">
    <text evidence="1">The sequence shown here is derived from an EMBL/GenBank/DDBJ whole genome shotgun (WGS) entry which is preliminary data.</text>
</comment>